<dbReference type="Gene3D" id="3.10.450.50">
    <property type="match status" value="1"/>
</dbReference>
<accession>A0AAU7CYE1</accession>
<sequence>MNAAELQDHLHTLEERLFHPSREKNRADLIPLFAQDFQEYCSSGRIYSRQQAIDDLMASSPRNATISHFYVTVLAPDVALATYHATTALHTSHRSSLWVFRDKRWQLLFHQGTIAS</sequence>
<evidence type="ECO:0000313" key="3">
    <source>
        <dbReference type="EMBL" id="XBH13451.1"/>
    </source>
</evidence>
<dbReference type="SUPFAM" id="SSF54427">
    <property type="entry name" value="NTF2-like"/>
    <property type="match status" value="1"/>
</dbReference>
<feature type="domain" description="DUF4440" evidence="1">
    <location>
        <begin position="11"/>
        <end position="107"/>
    </location>
</feature>
<gene>
    <name evidence="2" type="ORF">P4G45_16255</name>
    <name evidence="3" type="ORF">P8936_17465</name>
</gene>
<proteinExistence type="predicted"/>
<reference evidence="3" key="1">
    <citation type="submission" date="2023-03" db="EMBL/GenBank/DDBJ databases">
        <title>Edaphobacter sp.</title>
        <authorList>
            <person name="Huber K.J."/>
            <person name="Papendorf J."/>
            <person name="Pilke C."/>
            <person name="Bunk B."/>
            <person name="Sproeer C."/>
            <person name="Pester M."/>
        </authorList>
    </citation>
    <scope>NUCLEOTIDE SEQUENCE</scope>
    <source>
        <strain evidence="2">DSM 109919</strain>
        <strain evidence="3">DSM 109920</strain>
    </source>
</reference>
<evidence type="ECO:0000313" key="2">
    <source>
        <dbReference type="EMBL" id="XBH10014.1"/>
    </source>
</evidence>
<dbReference type="EMBL" id="CP121195">
    <property type="protein sequence ID" value="XBH13451.1"/>
    <property type="molecule type" value="Genomic_DNA"/>
</dbReference>
<organism evidence="3">
    <name type="scientific">Edaphobacter paludis</name>
    <dbReference type="NCBI Taxonomy" id="3035702"/>
    <lineage>
        <taxon>Bacteria</taxon>
        <taxon>Pseudomonadati</taxon>
        <taxon>Acidobacteriota</taxon>
        <taxon>Terriglobia</taxon>
        <taxon>Terriglobales</taxon>
        <taxon>Acidobacteriaceae</taxon>
        <taxon>Edaphobacter</taxon>
    </lineage>
</organism>
<dbReference type="AlphaFoldDB" id="A0AAU7D7V4"/>
<dbReference type="Pfam" id="PF14534">
    <property type="entry name" value="DUF4440"/>
    <property type="match status" value="1"/>
</dbReference>
<dbReference type="InterPro" id="IPR032710">
    <property type="entry name" value="NTF2-like_dom_sf"/>
</dbReference>
<name>A0AAU7D7V4_9BACT</name>
<dbReference type="KEGG" id="epl:P4G45_16255"/>
<dbReference type="EMBL" id="CP121194">
    <property type="protein sequence ID" value="XBH10014.1"/>
    <property type="molecule type" value="Genomic_DNA"/>
</dbReference>
<dbReference type="InterPro" id="IPR027843">
    <property type="entry name" value="DUF4440"/>
</dbReference>
<protein>
    <submittedName>
        <fullName evidence="3">DUF4440 domain-containing protein</fullName>
    </submittedName>
</protein>
<evidence type="ECO:0000259" key="1">
    <source>
        <dbReference type="Pfam" id="PF14534"/>
    </source>
</evidence>
<dbReference type="RefSeq" id="WP_348267521.1">
    <property type="nucleotide sequence ID" value="NZ_CP121194.1"/>
</dbReference>
<accession>A0AAU7D7V4</accession>